<proteinExistence type="predicted"/>
<name>X1MUB4_9ZZZZ</name>
<reference evidence="2" key="1">
    <citation type="journal article" date="2014" name="Front. Microbiol.">
        <title>High frequency of phylogenetically diverse reductive dehalogenase-homologous genes in deep subseafloor sedimentary metagenomes.</title>
        <authorList>
            <person name="Kawai M."/>
            <person name="Futagami T."/>
            <person name="Toyoda A."/>
            <person name="Takaki Y."/>
            <person name="Nishi S."/>
            <person name="Hori S."/>
            <person name="Arai W."/>
            <person name="Tsubouchi T."/>
            <person name="Morono Y."/>
            <person name="Uchiyama I."/>
            <person name="Ito T."/>
            <person name="Fujiyama A."/>
            <person name="Inagaki F."/>
            <person name="Takami H."/>
        </authorList>
    </citation>
    <scope>NUCLEOTIDE SEQUENCE</scope>
    <source>
        <strain evidence="2">Expedition CK06-06</strain>
    </source>
</reference>
<dbReference type="InterPro" id="IPR001789">
    <property type="entry name" value="Sig_transdc_resp-reg_receiver"/>
</dbReference>
<dbReference type="GO" id="GO:0000160">
    <property type="term" value="P:phosphorelay signal transduction system"/>
    <property type="evidence" value="ECO:0007669"/>
    <property type="project" value="InterPro"/>
</dbReference>
<comment type="caution">
    <text evidence="2">The sequence shown here is derived from an EMBL/GenBank/DDBJ whole genome shotgun (WGS) entry which is preliminary data.</text>
</comment>
<dbReference type="InterPro" id="IPR011006">
    <property type="entry name" value="CheY-like_superfamily"/>
</dbReference>
<evidence type="ECO:0000259" key="1">
    <source>
        <dbReference type="PROSITE" id="PS50110"/>
    </source>
</evidence>
<dbReference type="Gene3D" id="3.40.50.2300">
    <property type="match status" value="1"/>
</dbReference>
<sequence>PGMDGAELFRQIRVAKAELTVTIITGYPDSDLMMSALTHGPLGVMNKPFNSSDIMTAVKNYLRFGVQNK</sequence>
<accession>X1MUB4</accession>
<organism evidence="2">
    <name type="scientific">marine sediment metagenome</name>
    <dbReference type="NCBI Taxonomy" id="412755"/>
    <lineage>
        <taxon>unclassified sequences</taxon>
        <taxon>metagenomes</taxon>
        <taxon>ecological metagenomes</taxon>
    </lineage>
</organism>
<feature type="non-terminal residue" evidence="2">
    <location>
        <position position="1"/>
    </location>
</feature>
<dbReference type="EMBL" id="BARV01004548">
    <property type="protein sequence ID" value="GAI18305.1"/>
    <property type="molecule type" value="Genomic_DNA"/>
</dbReference>
<dbReference type="Pfam" id="PF00072">
    <property type="entry name" value="Response_reg"/>
    <property type="match status" value="1"/>
</dbReference>
<gene>
    <name evidence="2" type="ORF">S06H3_10016</name>
</gene>
<protein>
    <recommendedName>
        <fullName evidence="1">Response regulatory domain-containing protein</fullName>
    </recommendedName>
</protein>
<dbReference type="PROSITE" id="PS50110">
    <property type="entry name" value="RESPONSE_REGULATORY"/>
    <property type="match status" value="1"/>
</dbReference>
<dbReference type="SUPFAM" id="SSF52172">
    <property type="entry name" value="CheY-like"/>
    <property type="match status" value="1"/>
</dbReference>
<evidence type="ECO:0000313" key="2">
    <source>
        <dbReference type="EMBL" id="GAI18305.1"/>
    </source>
</evidence>
<feature type="domain" description="Response regulatory" evidence="1">
    <location>
        <begin position="1"/>
        <end position="62"/>
    </location>
</feature>
<dbReference type="AlphaFoldDB" id="X1MUB4"/>